<dbReference type="EMBL" id="KQ242027">
    <property type="protein sequence ID" value="KNC81489.1"/>
    <property type="molecule type" value="Genomic_DNA"/>
</dbReference>
<evidence type="ECO:0000259" key="2">
    <source>
        <dbReference type="SMART" id="SM00474"/>
    </source>
</evidence>
<dbReference type="GO" id="GO:0006139">
    <property type="term" value="P:nucleobase-containing compound metabolic process"/>
    <property type="evidence" value="ECO:0007669"/>
    <property type="project" value="InterPro"/>
</dbReference>
<dbReference type="SMART" id="SM00474">
    <property type="entry name" value="35EXOc"/>
    <property type="match status" value="1"/>
</dbReference>
<feature type="compositionally biased region" description="Polar residues" evidence="1">
    <location>
        <begin position="462"/>
        <end position="479"/>
    </location>
</feature>
<dbReference type="PANTHER" id="PTHR47765:SF2">
    <property type="entry name" value="EXONUCLEASE MUT-7 HOMOLOG"/>
    <property type="match status" value="1"/>
</dbReference>
<name>A0A0L0FXX4_9EUKA</name>
<dbReference type="SUPFAM" id="SSF53098">
    <property type="entry name" value="Ribonuclease H-like"/>
    <property type="match status" value="1"/>
</dbReference>
<dbReference type="AlphaFoldDB" id="A0A0L0FXX4"/>
<dbReference type="Pfam" id="PF01612">
    <property type="entry name" value="DNA_pol_A_exo1"/>
    <property type="match status" value="1"/>
</dbReference>
<sequence length="511" mass="58123">VFVTDNDRQQVLALLPRIPETSLAQVIRTFDVKIDDPQITQNLAQKATELFREDPKLGLRFAMQYNLGKDIDMPILVAALIQNQETSVLQKLFRKPTDVEPVLQYLERECEILVERRETKGGKHTHMINFIKKINKTQIGGGLTKRHVENGEFKNMFLLMDMAMLNFMFFSRMKQTGDIANWNELLVLFGKAHELFQYDIFERTKQHFPSKQWFRTQFGAKSYFNTLCGGGSPYLAPEEPYNLAKDRKAVPEAFLTLSQVGTMPLQLYMVSTQEELDACLTTLTADSTFVGMDFEWRPRLFTIDTDRCALWQLATDDLCFFIDMVKLPTTAIQQFAAKLLSAPNVTLIGYGLSGDSAMLKTATGDASINLSNVHDVQTMGKQLVEFSPEYDLKGGLSGACKFWFGNALDKRNQMSDWERRPLRKSQEEYAALDAKCLLPMYRKVKAKITELQLTKNTGKISVTSDVKTGQNKSSNPNGEKNNSQSKSKRPRKRQPKKKALETCKVQPGTKR</sequence>
<proteinExistence type="predicted"/>
<keyword evidence="4" id="KW-1185">Reference proteome</keyword>
<evidence type="ECO:0000313" key="3">
    <source>
        <dbReference type="EMBL" id="KNC81489.1"/>
    </source>
</evidence>
<dbReference type="STRING" id="667725.A0A0L0FXX4"/>
<evidence type="ECO:0000313" key="4">
    <source>
        <dbReference type="Proteomes" id="UP000054560"/>
    </source>
</evidence>
<dbReference type="InterPro" id="IPR012337">
    <property type="entry name" value="RNaseH-like_sf"/>
</dbReference>
<dbReference type="RefSeq" id="XP_014155391.1">
    <property type="nucleotide sequence ID" value="XM_014299916.1"/>
</dbReference>
<dbReference type="OrthoDB" id="18193at2759"/>
<feature type="compositionally biased region" description="Basic residues" evidence="1">
    <location>
        <begin position="486"/>
        <end position="497"/>
    </location>
</feature>
<dbReference type="InterPro" id="IPR002562">
    <property type="entry name" value="3'-5'_exonuclease_dom"/>
</dbReference>
<feature type="domain" description="3'-5' exonuclease" evidence="2">
    <location>
        <begin position="267"/>
        <end position="449"/>
    </location>
</feature>
<dbReference type="InterPro" id="IPR036397">
    <property type="entry name" value="RNaseH_sf"/>
</dbReference>
<evidence type="ECO:0000256" key="1">
    <source>
        <dbReference type="SAM" id="MobiDB-lite"/>
    </source>
</evidence>
<dbReference type="Proteomes" id="UP000054560">
    <property type="component" value="Unassembled WGS sequence"/>
</dbReference>
<dbReference type="GO" id="GO:0003676">
    <property type="term" value="F:nucleic acid binding"/>
    <property type="evidence" value="ECO:0007669"/>
    <property type="project" value="InterPro"/>
</dbReference>
<dbReference type="GO" id="GO:0008408">
    <property type="term" value="F:3'-5' exonuclease activity"/>
    <property type="evidence" value="ECO:0007669"/>
    <property type="project" value="InterPro"/>
</dbReference>
<dbReference type="GeneID" id="25906681"/>
<gene>
    <name evidence="3" type="ORF">SARC_06177</name>
</gene>
<dbReference type="eggNOG" id="KOG2207">
    <property type="taxonomic scope" value="Eukaryota"/>
</dbReference>
<organism evidence="3 4">
    <name type="scientific">Sphaeroforma arctica JP610</name>
    <dbReference type="NCBI Taxonomy" id="667725"/>
    <lineage>
        <taxon>Eukaryota</taxon>
        <taxon>Ichthyosporea</taxon>
        <taxon>Ichthyophonida</taxon>
        <taxon>Sphaeroforma</taxon>
    </lineage>
</organism>
<dbReference type="Gene3D" id="3.30.420.10">
    <property type="entry name" value="Ribonuclease H-like superfamily/Ribonuclease H"/>
    <property type="match status" value="1"/>
</dbReference>
<protein>
    <recommendedName>
        <fullName evidence="2">3'-5' exonuclease domain-containing protein</fullName>
    </recommendedName>
</protein>
<feature type="non-terminal residue" evidence="3">
    <location>
        <position position="1"/>
    </location>
</feature>
<reference evidence="3 4" key="1">
    <citation type="submission" date="2011-02" db="EMBL/GenBank/DDBJ databases">
        <title>The Genome Sequence of Sphaeroforma arctica JP610.</title>
        <authorList>
            <consortium name="The Broad Institute Genome Sequencing Platform"/>
            <person name="Russ C."/>
            <person name="Cuomo C."/>
            <person name="Young S.K."/>
            <person name="Zeng Q."/>
            <person name="Gargeya S."/>
            <person name="Alvarado L."/>
            <person name="Berlin A."/>
            <person name="Chapman S.B."/>
            <person name="Chen Z."/>
            <person name="Freedman E."/>
            <person name="Gellesch M."/>
            <person name="Goldberg J."/>
            <person name="Griggs A."/>
            <person name="Gujja S."/>
            <person name="Heilman E."/>
            <person name="Heiman D."/>
            <person name="Howarth C."/>
            <person name="Mehta T."/>
            <person name="Neiman D."/>
            <person name="Pearson M."/>
            <person name="Roberts A."/>
            <person name="Saif S."/>
            <person name="Shea T."/>
            <person name="Shenoy N."/>
            <person name="Sisk P."/>
            <person name="Stolte C."/>
            <person name="Sykes S."/>
            <person name="White J."/>
            <person name="Yandava C."/>
            <person name="Burger G."/>
            <person name="Gray M.W."/>
            <person name="Holland P.W.H."/>
            <person name="King N."/>
            <person name="Lang F.B.F."/>
            <person name="Roger A.J."/>
            <person name="Ruiz-Trillo I."/>
            <person name="Haas B."/>
            <person name="Nusbaum C."/>
            <person name="Birren B."/>
        </authorList>
    </citation>
    <scope>NUCLEOTIDE SEQUENCE [LARGE SCALE GENOMIC DNA]</scope>
    <source>
        <strain evidence="3 4">JP610</strain>
    </source>
</reference>
<dbReference type="InterPro" id="IPR052408">
    <property type="entry name" value="Exonuclease_MUT-7-like"/>
</dbReference>
<accession>A0A0L0FXX4</accession>
<dbReference type="PANTHER" id="PTHR47765">
    <property type="entry name" value="3'-5' EXONUCLEASE DOMAIN-CONTAINING PROTEIN"/>
    <property type="match status" value="1"/>
</dbReference>
<feature type="region of interest" description="Disordered" evidence="1">
    <location>
        <begin position="462"/>
        <end position="511"/>
    </location>
</feature>